<dbReference type="KEGG" id="gfu:KM031_21765"/>
<reference evidence="6" key="1">
    <citation type="submission" date="2021-06" db="EMBL/GenBank/DDBJ databases">
        <authorList>
            <person name="Lee C.-S."/>
            <person name="Jin L."/>
        </authorList>
    </citation>
    <scope>NUCLEOTIDE SEQUENCE</scope>
    <source>
        <strain evidence="6">Con5</strain>
        <plasmid evidence="6">p5</plasmid>
    </source>
</reference>
<dbReference type="GO" id="GO:1902201">
    <property type="term" value="P:negative regulation of bacterial-type flagellum-dependent cell motility"/>
    <property type="evidence" value="ECO:0007669"/>
    <property type="project" value="TreeGrafter"/>
</dbReference>
<keyword evidence="6" id="KW-0614">Plasmid</keyword>
<dbReference type="PANTHER" id="PTHR45138">
    <property type="entry name" value="REGULATORY COMPONENTS OF SENSORY TRANSDUCTION SYSTEM"/>
    <property type="match status" value="1"/>
</dbReference>
<feature type="region of interest" description="Disordered" evidence="3">
    <location>
        <begin position="269"/>
        <end position="311"/>
    </location>
</feature>
<dbReference type="InterPro" id="IPR050469">
    <property type="entry name" value="Diguanylate_Cyclase"/>
</dbReference>
<dbReference type="RefSeq" id="WP_215507000.1">
    <property type="nucleotide sequence ID" value="NZ_CP076366.1"/>
</dbReference>
<dbReference type="InterPro" id="IPR000160">
    <property type="entry name" value="GGDEF_dom"/>
</dbReference>
<keyword evidence="4" id="KW-1133">Transmembrane helix</keyword>
<keyword evidence="4" id="KW-0812">Transmembrane</keyword>
<evidence type="ECO:0000259" key="5">
    <source>
        <dbReference type="PROSITE" id="PS50887"/>
    </source>
</evidence>
<dbReference type="CDD" id="cd01949">
    <property type="entry name" value="GGDEF"/>
    <property type="match status" value="1"/>
</dbReference>
<dbReference type="GO" id="GO:0005886">
    <property type="term" value="C:plasma membrane"/>
    <property type="evidence" value="ECO:0007669"/>
    <property type="project" value="TreeGrafter"/>
</dbReference>
<dbReference type="EC" id="2.7.7.65" evidence="1"/>
<dbReference type="EMBL" id="CP076366">
    <property type="protein sequence ID" value="QWK93191.1"/>
    <property type="molecule type" value="Genomic_DNA"/>
</dbReference>
<dbReference type="GO" id="GO:0052621">
    <property type="term" value="F:diguanylate cyclase activity"/>
    <property type="evidence" value="ECO:0007669"/>
    <property type="project" value="UniProtKB-EC"/>
</dbReference>
<comment type="catalytic activity">
    <reaction evidence="2">
        <text>2 GTP = 3',3'-c-di-GMP + 2 diphosphate</text>
        <dbReference type="Rhea" id="RHEA:24898"/>
        <dbReference type="ChEBI" id="CHEBI:33019"/>
        <dbReference type="ChEBI" id="CHEBI:37565"/>
        <dbReference type="ChEBI" id="CHEBI:58805"/>
        <dbReference type="EC" id="2.7.7.65"/>
    </reaction>
</comment>
<name>A0A975PDI7_9RHOB</name>
<geneLocation type="plasmid" evidence="6 7">
    <name>p5</name>
</geneLocation>
<feature type="domain" description="GGDEF" evidence="5">
    <location>
        <begin position="151"/>
        <end position="280"/>
    </location>
</feature>
<evidence type="ECO:0000256" key="1">
    <source>
        <dbReference type="ARBA" id="ARBA00012528"/>
    </source>
</evidence>
<protein>
    <recommendedName>
        <fullName evidence="1">diguanylate cyclase</fullName>
        <ecNumber evidence="1">2.7.7.65</ecNumber>
    </recommendedName>
</protein>
<dbReference type="SMART" id="SM00267">
    <property type="entry name" value="GGDEF"/>
    <property type="match status" value="1"/>
</dbReference>
<feature type="transmembrane region" description="Helical" evidence="4">
    <location>
        <begin position="20"/>
        <end position="40"/>
    </location>
</feature>
<keyword evidence="7" id="KW-1185">Reference proteome</keyword>
<dbReference type="SUPFAM" id="SSF55073">
    <property type="entry name" value="Nucleotide cyclase"/>
    <property type="match status" value="1"/>
</dbReference>
<dbReference type="FunFam" id="3.30.70.270:FF:000001">
    <property type="entry name" value="Diguanylate cyclase domain protein"/>
    <property type="match status" value="1"/>
</dbReference>
<evidence type="ECO:0000313" key="7">
    <source>
        <dbReference type="Proteomes" id="UP000679352"/>
    </source>
</evidence>
<gene>
    <name evidence="6" type="ORF">KM031_21765</name>
</gene>
<accession>A0A975PDI7</accession>
<dbReference type="Gene3D" id="3.30.70.270">
    <property type="match status" value="1"/>
</dbReference>
<dbReference type="GO" id="GO:0043709">
    <property type="term" value="P:cell adhesion involved in single-species biofilm formation"/>
    <property type="evidence" value="ECO:0007669"/>
    <property type="project" value="TreeGrafter"/>
</dbReference>
<dbReference type="Pfam" id="PF00990">
    <property type="entry name" value="GGDEF"/>
    <property type="match status" value="1"/>
</dbReference>
<evidence type="ECO:0000256" key="4">
    <source>
        <dbReference type="SAM" id="Phobius"/>
    </source>
</evidence>
<evidence type="ECO:0000256" key="2">
    <source>
        <dbReference type="ARBA" id="ARBA00034247"/>
    </source>
</evidence>
<sequence>MRLYTWLNRLFPRSFTAKMFLLAFLGIHLPLIVLIGKVLIGAGPLSAHLDVLLLLLAATLLGTVATLLALRAVMQPLYRIETTLRLFEAEGAAPLLPGEFQDEVGRLMARTNRLMLAVGQRLDASTRAAETDPLTGLLNRRGLARQVRGPVRGGLLYLDIDHFKAVNDDLGHAMGDRVLHDVAEAIRAALRQGDLSARHGGEEFVILLPGAGPEVAQSVAERLRQGVHRQVQAGAQPVSVSIGVAASAEERPLATLLAMAEAACRQAKAEGRNRVVAQSRIPPPEGRDRSDFDRVEADGPERPQIRAAQTR</sequence>
<dbReference type="NCBIfam" id="TIGR00254">
    <property type="entry name" value="GGDEF"/>
    <property type="match status" value="1"/>
</dbReference>
<dbReference type="PANTHER" id="PTHR45138:SF9">
    <property type="entry name" value="DIGUANYLATE CYCLASE DGCM-RELATED"/>
    <property type="match status" value="1"/>
</dbReference>
<dbReference type="PROSITE" id="PS50887">
    <property type="entry name" value="GGDEF"/>
    <property type="match status" value="1"/>
</dbReference>
<dbReference type="InterPro" id="IPR043128">
    <property type="entry name" value="Rev_trsase/Diguanyl_cyclase"/>
</dbReference>
<keyword evidence="4" id="KW-0472">Membrane</keyword>
<proteinExistence type="predicted"/>
<feature type="transmembrane region" description="Helical" evidence="4">
    <location>
        <begin position="52"/>
        <end position="70"/>
    </location>
</feature>
<dbReference type="Proteomes" id="UP000679352">
    <property type="component" value="Plasmid p5"/>
</dbReference>
<dbReference type="InterPro" id="IPR029787">
    <property type="entry name" value="Nucleotide_cyclase"/>
</dbReference>
<organism evidence="6 7">
    <name type="scientific">Gemmobacter fulvus</name>
    <dbReference type="NCBI Taxonomy" id="2840474"/>
    <lineage>
        <taxon>Bacteria</taxon>
        <taxon>Pseudomonadati</taxon>
        <taxon>Pseudomonadota</taxon>
        <taxon>Alphaproteobacteria</taxon>
        <taxon>Rhodobacterales</taxon>
        <taxon>Paracoccaceae</taxon>
        <taxon>Gemmobacter</taxon>
    </lineage>
</organism>
<feature type="compositionally biased region" description="Basic and acidic residues" evidence="3">
    <location>
        <begin position="285"/>
        <end position="304"/>
    </location>
</feature>
<dbReference type="AlphaFoldDB" id="A0A975PDI7"/>
<evidence type="ECO:0000256" key="3">
    <source>
        <dbReference type="SAM" id="MobiDB-lite"/>
    </source>
</evidence>
<evidence type="ECO:0000313" key="6">
    <source>
        <dbReference type="EMBL" id="QWK93191.1"/>
    </source>
</evidence>